<protein>
    <submittedName>
        <fullName evidence="2">Uncharacterized protein</fullName>
    </submittedName>
</protein>
<evidence type="ECO:0000313" key="2">
    <source>
        <dbReference type="EMBL" id="KAA9037208.1"/>
    </source>
</evidence>
<sequence>MEQLQEQVKKEIIRHPTRNIDIEYEPGKTTFTAQDEEFLAAYIRLHDFEFEMYQTANKLYNEFLPVNKTLDALRDELTKAEATFNDSCSLADKLSDASYDVEETSLEKLAESQMQTEKELVNYSEKIKKVYETLQKLATEITKYNEANEGDIEAIYDKFSSIRVAHSANWQINTINIAAFEDEFEKFHSYRNVYEKRRETLMEFCDSTLDNYSKLNQQSTTLYNLWKEFLKRCKLLRAVAELHSQTIIISNN</sequence>
<proteinExistence type="predicted"/>
<keyword evidence="1" id="KW-0175">Coiled coil</keyword>
<dbReference type="RefSeq" id="WP_150416136.1">
    <property type="nucleotide sequence ID" value="NZ_VYQF01000006.1"/>
</dbReference>
<name>A0A5J5IED1_9BACT</name>
<evidence type="ECO:0000313" key="3">
    <source>
        <dbReference type="Proteomes" id="UP000326903"/>
    </source>
</evidence>
<organism evidence="2 3">
    <name type="scientific">Ginsengibacter hankyongi</name>
    <dbReference type="NCBI Taxonomy" id="2607284"/>
    <lineage>
        <taxon>Bacteria</taxon>
        <taxon>Pseudomonadati</taxon>
        <taxon>Bacteroidota</taxon>
        <taxon>Chitinophagia</taxon>
        <taxon>Chitinophagales</taxon>
        <taxon>Chitinophagaceae</taxon>
        <taxon>Ginsengibacter</taxon>
    </lineage>
</organism>
<gene>
    <name evidence="2" type="ORF">FW778_17425</name>
</gene>
<reference evidence="2 3" key="1">
    <citation type="submission" date="2019-09" db="EMBL/GenBank/DDBJ databases">
        <title>Draft genome sequence of Ginsengibacter sp. BR5-29.</title>
        <authorList>
            <person name="Im W.-T."/>
        </authorList>
    </citation>
    <scope>NUCLEOTIDE SEQUENCE [LARGE SCALE GENOMIC DNA]</scope>
    <source>
        <strain evidence="2 3">BR5-29</strain>
    </source>
</reference>
<feature type="coiled-coil region" evidence="1">
    <location>
        <begin position="106"/>
        <end position="147"/>
    </location>
</feature>
<dbReference type="AlphaFoldDB" id="A0A5J5IED1"/>
<dbReference type="EMBL" id="VYQF01000006">
    <property type="protein sequence ID" value="KAA9037208.1"/>
    <property type="molecule type" value="Genomic_DNA"/>
</dbReference>
<comment type="caution">
    <text evidence="2">The sequence shown here is derived from an EMBL/GenBank/DDBJ whole genome shotgun (WGS) entry which is preliminary data.</text>
</comment>
<evidence type="ECO:0000256" key="1">
    <source>
        <dbReference type="SAM" id="Coils"/>
    </source>
</evidence>
<accession>A0A5J5IED1</accession>
<dbReference type="Proteomes" id="UP000326903">
    <property type="component" value="Unassembled WGS sequence"/>
</dbReference>
<keyword evidence="3" id="KW-1185">Reference proteome</keyword>